<evidence type="ECO:0000256" key="1">
    <source>
        <dbReference type="SAM" id="MobiDB-lite"/>
    </source>
</evidence>
<dbReference type="CDD" id="cd00063">
    <property type="entry name" value="FN3"/>
    <property type="match status" value="1"/>
</dbReference>
<dbReference type="STRING" id="1037660.A0A066VIS9"/>
<dbReference type="Pfam" id="PF16892">
    <property type="entry name" value="CHS5_N"/>
    <property type="match status" value="1"/>
</dbReference>
<dbReference type="InterPro" id="IPR013783">
    <property type="entry name" value="Ig-like_fold"/>
</dbReference>
<feature type="region of interest" description="Disordered" evidence="1">
    <location>
        <begin position="482"/>
        <end position="503"/>
    </location>
</feature>
<dbReference type="Pfam" id="PF00533">
    <property type="entry name" value="BRCT"/>
    <property type="match status" value="1"/>
</dbReference>
<comment type="caution">
    <text evidence="4">The sequence shown here is derived from an EMBL/GenBank/DDBJ whole genome shotgun (WGS) entry which is preliminary data.</text>
</comment>
<evidence type="ECO:0000259" key="2">
    <source>
        <dbReference type="PROSITE" id="PS50172"/>
    </source>
</evidence>
<proteinExistence type="predicted"/>
<organism evidence="4 5">
    <name type="scientific">Tilletiaria anomala (strain ATCC 24038 / CBS 436.72 / UBC 951)</name>
    <dbReference type="NCBI Taxonomy" id="1037660"/>
    <lineage>
        <taxon>Eukaryota</taxon>
        <taxon>Fungi</taxon>
        <taxon>Dikarya</taxon>
        <taxon>Basidiomycota</taxon>
        <taxon>Ustilaginomycotina</taxon>
        <taxon>Exobasidiomycetes</taxon>
        <taxon>Georgefischeriales</taxon>
        <taxon>Tilletiariaceae</taxon>
        <taxon>Tilletiaria</taxon>
    </lineage>
</organism>
<dbReference type="Pfam" id="PF16893">
    <property type="entry name" value="fn3_2"/>
    <property type="match status" value="1"/>
</dbReference>
<dbReference type="Gene3D" id="2.60.40.10">
    <property type="entry name" value="Immunoglobulins"/>
    <property type="match status" value="1"/>
</dbReference>
<dbReference type="InterPro" id="IPR052827">
    <property type="entry name" value="CHS_Export/Cell_Fusion_Reg"/>
</dbReference>
<dbReference type="InterPro" id="IPR031669">
    <property type="entry name" value="Fn3_2"/>
</dbReference>
<dbReference type="Gene3D" id="6.20.120.50">
    <property type="match status" value="1"/>
</dbReference>
<evidence type="ECO:0000313" key="5">
    <source>
        <dbReference type="Proteomes" id="UP000027361"/>
    </source>
</evidence>
<dbReference type="Proteomes" id="UP000027361">
    <property type="component" value="Unassembled WGS sequence"/>
</dbReference>
<dbReference type="GO" id="GO:0000747">
    <property type="term" value="P:conjugation with cellular fusion"/>
    <property type="evidence" value="ECO:0007669"/>
    <property type="project" value="TreeGrafter"/>
</dbReference>
<dbReference type="GO" id="GO:0006893">
    <property type="term" value="P:Golgi to plasma membrane transport"/>
    <property type="evidence" value="ECO:0007669"/>
    <property type="project" value="TreeGrafter"/>
</dbReference>
<dbReference type="HOGENOM" id="CLU_019904_2_0_1"/>
<sequence>MPASHNDEYFTFTVGKLDAGMAILIGERASLIEFPSLLLPQGVSSGSVVNIKVLRNENEEWRHKEEFEELQEDILDTFGKVGPAAPTLRLRNVTQTSVTLEWDRIFLASASLIGLDIFRNGQRLAPIPNPLHNTSTKLSGLDVDADYSFHLLLRTTAGTLSSLPVKTRTHTVQDTSGIAVCFGHIEDPELEEAAKDVLKLMGCQKWTEKIQIETTHFICTDPRNKGDGVKGSMGTMHNKAAQLSIPIVQPHWLFACYTQKRMVPISAYYLGQDPPNASTIRETVAQIRQPPSSSASDATHMMPPTPVTANGMEPQTPSHVPHIDAQTGETRTGGVSVREGMPVGVVTAAETDTEQGDMTSNASSQAQAPAASEDSAATPLATPQSTLNASAEVEDDSANTVPPMPFEKDAQYANIGAAATSAPTGYAQAAALVPQNRVVAGMEVPTPEYTAAAHDHGGEQEPEQLSAAATVGVASNAADNLGDVSLVTTDDPGLPEEEEIDLS</sequence>
<dbReference type="Gene3D" id="3.40.50.10190">
    <property type="entry name" value="BRCT domain"/>
    <property type="match status" value="1"/>
</dbReference>
<dbReference type="FunCoup" id="A0A066VIS9">
    <property type="interactions" value="26"/>
</dbReference>
<dbReference type="OMA" id="ETTHFIC"/>
<dbReference type="GO" id="GO:0046983">
    <property type="term" value="F:protein dimerization activity"/>
    <property type="evidence" value="ECO:0007669"/>
    <property type="project" value="InterPro"/>
</dbReference>
<accession>A0A066VIS9</accession>
<dbReference type="AlphaFoldDB" id="A0A066VIS9"/>
<keyword evidence="5" id="KW-1185">Reference proteome</keyword>
<dbReference type="GO" id="GO:0005802">
    <property type="term" value="C:trans-Golgi network"/>
    <property type="evidence" value="ECO:0007669"/>
    <property type="project" value="TreeGrafter"/>
</dbReference>
<dbReference type="OrthoDB" id="245697at2759"/>
<dbReference type="InterPro" id="IPR003961">
    <property type="entry name" value="FN3_dom"/>
</dbReference>
<name>A0A066VIS9_TILAU</name>
<feature type="region of interest" description="Disordered" evidence="1">
    <location>
        <begin position="351"/>
        <end position="406"/>
    </location>
</feature>
<feature type="domain" description="BRCT" evidence="2">
    <location>
        <begin position="213"/>
        <end position="270"/>
    </location>
</feature>
<dbReference type="CDD" id="cd13945">
    <property type="entry name" value="Chs5_N"/>
    <property type="match status" value="1"/>
</dbReference>
<feature type="compositionally biased region" description="Acidic residues" evidence="1">
    <location>
        <begin position="493"/>
        <end position="503"/>
    </location>
</feature>
<evidence type="ECO:0008006" key="6">
    <source>
        <dbReference type="Google" id="ProtNLM"/>
    </source>
</evidence>
<dbReference type="PANTHER" id="PTHR47351">
    <property type="entry name" value="CHITIN BIOSYNTHESIS PROTEIN CHS5"/>
    <property type="match status" value="1"/>
</dbReference>
<feature type="compositionally biased region" description="Low complexity" evidence="1">
    <location>
        <begin position="360"/>
        <end position="377"/>
    </location>
</feature>
<dbReference type="SUPFAM" id="SSF49265">
    <property type="entry name" value="Fibronectin type III"/>
    <property type="match status" value="1"/>
</dbReference>
<feature type="domain" description="Fibronectin type-III" evidence="3">
    <location>
        <begin position="82"/>
        <end position="175"/>
    </location>
</feature>
<reference evidence="4 5" key="1">
    <citation type="submission" date="2014-05" db="EMBL/GenBank/DDBJ databases">
        <title>Draft genome sequence of a rare smut relative, Tilletiaria anomala UBC 951.</title>
        <authorList>
            <consortium name="DOE Joint Genome Institute"/>
            <person name="Toome M."/>
            <person name="Kuo A."/>
            <person name="Henrissat B."/>
            <person name="Lipzen A."/>
            <person name="Tritt A."/>
            <person name="Yoshinaga Y."/>
            <person name="Zane M."/>
            <person name="Barry K."/>
            <person name="Grigoriev I.V."/>
            <person name="Spatafora J.W."/>
            <person name="Aimea M.C."/>
        </authorList>
    </citation>
    <scope>NUCLEOTIDE SEQUENCE [LARGE SCALE GENOMIC DNA]</scope>
    <source>
        <strain evidence="4 5">UBC 951</strain>
    </source>
</reference>
<evidence type="ECO:0000259" key="3">
    <source>
        <dbReference type="PROSITE" id="PS50853"/>
    </source>
</evidence>
<dbReference type="PROSITE" id="PS50172">
    <property type="entry name" value="BRCT"/>
    <property type="match status" value="1"/>
</dbReference>
<dbReference type="GeneID" id="25266899"/>
<dbReference type="InterPro" id="IPR031673">
    <property type="entry name" value="Chs5_N"/>
</dbReference>
<dbReference type="PANTHER" id="PTHR47351:SF1">
    <property type="entry name" value="CHITIN BIOSYNTHESIS PROTEIN CHS5"/>
    <property type="match status" value="1"/>
</dbReference>
<dbReference type="GO" id="GO:0034044">
    <property type="term" value="C:exomer complex"/>
    <property type="evidence" value="ECO:0007669"/>
    <property type="project" value="TreeGrafter"/>
</dbReference>
<dbReference type="SUPFAM" id="SSF52113">
    <property type="entry name" value="BRCT domain"/>
    <property type="match status" value="1"/>
</dbReference>
<dbReference type="InterPro" id="IPR036420">
    <property type="entry name" value="BRCT_dom_sf"/>
</dbReference>
<dbReference type="RefSeq" id="XP_013240781.1">
    <property type="nucleotide sequence ID" value="XM_013385327.1"/>
</dbReference>
<dbReference type="EMBL" id="JMSN01000115">
    <property type="protein sequence ID" value="KDN38639.1"/>
    <property type="molecule type" value="Genomic_DNA"/>
</dbReference>
<dbReference type="InterPro" id="IPR001357">
    <property type="entry name" value="BRCT_dom"/>
</dbReference>
<feature type="region of interest" description="Disordered" evidence="1">
    <location>
        <begin position="312"/>
        <end position="336"/>
    </location>
</feature>
<gene>
    <name evidence="4" type="ORF">K437DRAFT_279478</name>
</gene>
<protein>
    <recommendedName>
        <fullName evidence="6">BRCT domain-containing protein</fullName>
    </recommendedName>
</protein>
<dbReference type="InterPro" id="IPR036116">
    <property type="entry name" value="FN3_sf"/>
</dbReference>
<evidence type="ECO:0000313" key="4">
    <source>
        <dbReference type="EMBL" id="KDN38639.1"/>
    </source>
</evidence>
<dbReference type="InParanoid" id="A0A066VIS9"/>
<dbReference type="PROSITE" id="PS50853">
    <property type="entry name" value="FN3"/>
    <property type="match status" value="1"/>
</dbReference>